<keyword evidence="3 5" id="KW-0238">DNA-binding</keyword>
<feature type="domain" description="RNA polymerase sigma-70" evidence="7">
    <location>
        <begin position="190"/>
        <end position="216"/>
    </location>
</feature>
<dbReference type="InterPro" id="IPR013325">
    <property type="entry name" value="RNA_pol_sigma_r2"/>
</dbReference>
<evidence type="ECO:0000313" key="9">
    <source>
        <dbReference type="Proteomes" id="UP000032309"/>
    </source>
</evidence>
<comment type="function">
    <text evidence="5">Sigma factors are initiation factors that promote the attachment of RNA polymerase to specific initiation sites and are then released.</text>
</comment>
<evidence type="ECO:0000256" key="3">
    <source>
        <dbReference type="ARBA" id="ARBA00023125"/>
    </source>
</evidence>
<dbReference type="InterPro" id="IPR009042">
    <property type="entry name" value="RNA_pol_sigma70_r1_2"/>
</dbReference>
<dbReference type="PANTHER" id="PTHR30603">
    <property type="entry name" value="RNA POLYMERASE SIGMA FACTOR RPO"/>
    <property type="match status" value="1"/>
</dbReference>
<dbReference type="Pfam" id="PF04545">
    <property type="entry name" value="Sigma70_r4"/>
    <property type="match status" value="1"/>
</dbReference>
<dbReference type="InterPro" id="IPR036388">
    <property type="entry name" value="WH-like_DNA-bd_sf"/>
</dbReference>
<dbReference type="InterPro" id="IPR050239">
    <property type="entry name" value="Sigma-70_RNA_pol_init_factors"/>
</dbReference>
<dbReference type="InterPro" id="IPR014284">
    <property type="entry name" value="RNA_pol_sigma-70_dom"/>
</dbReference>
<dbReference type="Pfam" id="PF00140">
    <property type="entry name" value="Sigma70_r1_2"/>
    <property type="match status" value="1"/>
</dbReference>
<dbReference type="SUPFAM" id="SSF88946">
    <property type="entry name" value="Sigma2 domain of RNA polymerase sigma factors"/>
    <property type="match status" value="1"/>
</dbReference>
<dbReference type="InterPro" id="IPR013324">
    <property type="entry name" value="RNA_pol_sigma_r3/r4-like"/>
</dbReference>
<sequence>MEEENFDLDSSVNRGSGERGLLRMFLKDVGGMQMLTQEEEMSVARRSWIGDEASRNHLVGSNLRFVITVVFQYWSPGLPLMDMISEGCLGLIKAAETFDPDKGFKFLTYAGYAIVQGVKKAVQDHKQYGYESLDELIYGNESEMTQGDILISEDPQSEETAFYSQVCDFLNRLSARERMVITLRFWHDLTLDEVGQRINLGKERVRQIEVKALRKLRWAIERTAIGMAHKPIRSGSSAEWASPFLNVPVKDLSSPQRRGRQISVIGAVAQPISHGIKISNVG</sequence>
<keyword evidence="9" id="KW-1185">Reference proteome</keyword>
<evidence type="ECO:0000256" key="4">
    <source>
        <dbReference type="ARBA" id="ARBA00023163"/>
    </source>
</evidence>
<gene>
    <name evidence="8" type="ORF">BROSI_A3406</name>
</gene>
<dbReference type="RefSeq" id="WP_052564810.1">
    <property type="nucleotide sequence ID" value="NZ_BAFN01000001.1"/>
</dbReference>
<evidence type="ECO:0000256" key="2">
    <source>
        <dbReference type="ARBA" id="ARBA00023082"/>
    </source>
</evidence>
<comment type="similarity">
    <text evidence="5">Belongs to the sigma-70 factor family.</text>
</comment>
<dbReference type="GO" id="GO:0000428">
    <property type="term" value="C:DNA-directed RNA polymerase complex"/>
    <property type="evidence" value="ECO:0007669"/>
    <property type="project" value="UniProtKB-KW"/>
</dbReference>
<dbReference type="Proteomes" id="UP000032309">
    <property type="component" value="Unassembled WGS sequence"/>
</dbReference>
<dbReference type="SUPFAM" id="SSF88659">
    <property type="entry name" value="Sigma3 and sigma4 domains of RNA polymerase sigma factors"/>
    <property type="match status" value="1"/>
</dbReference>
<evidence type="ECO:0000313" key="8">
    <source>
        <dbReference type="EMBL" id="GAN34862.1"/>
    </source>
</evidence>
<keyword evidence="1 5" id="KW-0805">Transcription regulation</keyword>
<keyword evidence="8" id="KW-0240">DNA-directed RNA polymerase</keyword>
<evidence type="ECO:0000259" key="6">
    <source>
        <dbReference type="PROSITE" id="PS00715"/>
    </source>
</evidence>
<dbReference type="PROSITE" id="PS00716">
    <property type="entry name" value="SIGMA70_2"/>
    <property type="match status" value="1"/>
</dbReference>
<proteinExistence type="inferred from homology"/>
<evidence type="ECO:0000256" key="1">
    <source>
        <dbReference type="ARBA" id="ARBA00023015"/>
    </source>
</evidence>
<dbReference type="InterPro" id="IPR000943">
    <property type="entry name" value="RNA_pol_sigma70"/>
</dbReference>
<dbReference type="NCBIfam" id="TIGR02937">
    <property type="entry name" value="sigma70-ECF"/>
    <property type="match status" value="1"/>
</dbReference>
<comment type="caution">
    <text evidence="8">The sequence shown here is derived from an EMBL/GenBank/DDBJ whole genome shotgun (WGS) entry which is preliminary data.</text>
</comment>
<feature type="domain" description="RNA polymerase sigma-70" evidence="6">
    <location>
        <begin position="82"/>
        <end position="95"/>
    </location>
</feature>
<dbReference type="PROSITE" id="PS00715">
    <property type="entry name" value="SIGMA70_1"/>
    <property type="match status" value="1"/>
</dbReference>
<dbReference type="PRINTS" id="PR00046">
    <property type="entry name" value="SIGMA70FCT"/>
</dbReference>
<protein>
    <recommendedName>
        <fullName evidence="5">RNA polymerase sigma factor</fullName>
    </recommendedName>
</protein>
<accession>A0ABQ0K195</accession>
<dbReference type="Gene3D" id="1.20.120.1810">
    <property type="match status" value="1"/>
</dbReference>
<evidence type="ECO:0000259" key="7">
    <source>
        <dbReference type="PROSITE" id="PS00716"/>
    </source>
</evidence>
<dbReference type="InterPro" id="IPR007630">
    <property type="entry name" value="RNA_pol_sigma70_r4"/>
</dbReference>
<dbReference type="EMBL" id="BAFN01000001">
    <property type="protein sequence ID" value="GAN34862.1"/>
    <property type="molecule type" value="Genomic_DNA"/>
</dbReference>
<name>A0ABQ0K195_9BACT</name>
<dbReference type="CDD" id="cd06171">
    <property type="entry name" value="Sigma70_r4"/>
    <property type="match status" value="1"/>
</dbReference>
<dbReference type="Pfam" id="PF04542">
    <property type="entry name" value="Sigma70_r2"/>
    <property type="match status" value="1"/>
</dbReference>
<evidence type="ECO:0000256" key="5">
    <source>
        <dbReference type="RuleBase" id="RU362124"/>
    </source>
</evidence>
<dbReference type="Gene3D" id="1.10.10.10">
    <property type="entry name" value="Winged helix-like DNA-binding domain superfamily/Winged helix DNA-binding domain"/>
    <property type="match status" value="1"/>
</dbReference>
<dbReference type="InterPro" id="IPR007627">
    <property type="entry name" value="RNA_pol_sigma70_r2"/>
</dbReference>
<dbReference type="PANTHER" id="PTHR30603:SF67">
    <property type="entry name" value="RNA POLYMERASE SIGMA FACTOR RPOS"/>
    <property type="match status" value="1"/>
</dbReference>
<organism evidence="8 9">
    <name type="scientific">Candidatus Brocadia sinica JPN1</name>
    <dbReference type="NCBI Taxonomy" id="1197129"/>
    <lineage>
        <taxon>Bacteria</taxon>
        <taxon>Pseudomonadati</taxon>
        <taxon>Planctomycetota</taxon>
        <taxon>Candidatus Brocadiia</taxon>
        <taxon>Candidatus Brocadiales</taxon>
        <taxon>Candidatus Brocadiaceae</taxon>
        <taxon>Candidatus Brocadia</taxon>
    </lineage>
</organism>
<keyword evidence="2 5" id="KW-0731">Sigma factor</keyword>
<reference evidence="9" key="1">
    <citation type="journal article" date="2015" name="Genome Announc.">
        <title>Draft Genome Sequence of an Anaerobic Ammonium-Oxidizing Bacterium, "Candidatus Brocadia sinica".</title>
        <authorList>
            <person name="Oshiki M."/>
            <person name="Shinyako-Hata K."/>
            <person name="Satoh H."/>
            <person name="Okabe S."/>
        </authorList>
    </citation>
    <scope>NUCLEOTIDE SEQUENCE [LARGE SCALE GENOMIC DNA]</scope>
    <source>
        <strain evidence="9">JPN1</strain>
    </source>
</reference>
<keyword evidence="4 5" id="KW-0804">Transcription</keyword>